<dbReference type="AlphaFoldDB" id="A0A3G4VLW1"/>
<evidence type="ECO:0000313" key="4">
    <source>
        <dbReference type="EMBL" id="AYV24988.1"/>
    </source>
</evidence>
<feature type="transmembrane region" description="Helical" evidence="2">
    <location>
        <begin position="413"/>
        <end position="432"/>
    </location>
</feature>
<keyword evidence="2" id="KW-0472">Membrane</keyword>
<organism evidence="4 5">
    <name type="scientific">Vibrio mediterranei</name>
    <dbReference type="NCBI Taxonomy" id="689"/>
    <lineage>
        <taxon>Bacteria</taxon>
        <taxon>Pseudomonadati</taxon>
        <taxon>Pseudomonadota</taxon>
        <taxon>Gammaproteobacteria</taxon>
        <taxon>Vibrionales</taxon>
        <taxon>Vibrionaceae</taxon>
        <taxon>Vibrio</taxon>
    </lineage>
</organism>
<feature type="transmembrane region" description="Helical" evidence="2">
    <location>
        <begin position="96"/>
        <end position="114"/>
    </location>
</feature>
<proteinExistence type="predicted"/>
<feature type="domain" description="TraG N-terminal Proteobacteria" evidence="3">
    <location>
        <begin position="4"/>
        <end position="452"/>
    </location>
</feature>
<protein>
    <submittedName>
        <fullName evidence="4">Conjugal transfer protein TraG</fullName>
    </submittedName>
</protein>
<dbReference type="EMBL" id="CP033579">
    <property type="protein sequence ID" value="AYV24988.1"/>
    <property type="molecule type" value="Genomic_DNA"/>
</dbReference>
<feature type="transmembrane region" description="Helical" evidence="2">
    <location>
        <begin position="33"/>
        <end position="51"/>
    </location>
</feature>
<keyword evidence="2" id="KW-0812">Transmembrane</keyword>
<feature type="region of interest" description="Disordered" evidence="1">
    <location>
        <begin position="884"/>
        <end position="932"/>
    </location>
</feature>
<dbReference type="NCBIfam" id="NF010295">
    <property type="entry name" value="PRK13735.1"/>
    <property type="match status" value="1"/>
</dbReference>
<sequence>MTFEYYVYTQGEALQRALNAIAAFFQSTSFSSLISMSMMIGAVLTMGLFYASRNPKHLYVWAAVFVLVPSMLITQTARVQIIDKTEPSGVYAVDNVPYLVAVPTWFFSTIMMGVTETVESIFTTVDDERYGRTGMLFGSELFMLSRQAELRDIENRRIWDNFFRNCIIGDIEINKKYTWNELLQAPDVFVFLDTKSMSPLRGVMKDGLTMNFKTCREIYPEIKQTFTNSTAEELDLISTYLHGKRAAVYKTHVNNSISNSYDTFIASSSNTVNVLRQNMAMNALRHSIDNLDPTATAMNYAYTSNKMQQTAFWAGLGLQAREFIPMMHTMMFFLFSCLGFVIAAAALIPALTQMVLINYVKTFAYLATWPMLFAILNAIMLWSLEGSSMATANPLHGLSMSNANALDELHQRFAWMTGVLMMTIPAIAGGILKGGTAVASSMTYQLASMINSTNARTSSAVSTGSMDFGNLQMDNYSMNNLNANKFDDNLLVRSGMATVQQANGSSISMLQNNGNERIYNAQEAISKPAWEARVSSMAQSSVNDQYSSALTAQMQHANTFNDALSNSMNLSNRWNDNWSHSQSYGDGNTLSTEGQIAQSHNQMDSAINTVSQTMGWSQDQAKAYVTGASAGLNVGTPGQHMLGVGISAGASWSTEQREAYNNMSAEQKQALEQATQQYSEGATSMQRAGRTLDTKDNRSAVEQYAYDFALNHQRVQTAGANVTASNAEVENLSNTQAYMESNSVQFGQNAVKGFKEYLNENAPQDVDRLMNATTPEEMRDVREEMERYTHSDQFLQDYGMSTNRKSEVDNLKGLYQGQDVTKVPTLPTEQQTALDDWATKASEKYRQTSEGMKAIKGGEDLYDDSVRHNIDGNAAVWGGHMKGEATARPEPTLTPEQSVKEKVAHHVDGPERAKDAPKHTGYQLHDQQPRNK</sequence>
<keyword evidence="4" id="KW-0614">Plasmid</keyword>
<dbReference type="RefSeq" id="WP_124942283.1">
    <property type="nucleotide sequence ID" value="NZ_CP033579.1"/>
</dbReference>
<gene>
    <name evidence="4" type="ORF">ECB94_27090</name>
</gene>
<feature type="transmembrane region" description="Helical" evidence="2">
    <location>
        <begin position="58"/>
        <end position="76"/>
    </location>
</feature>
<evidence type="ECO:0000313" key="5">
    <source>
        <dbReference type="Proteomes" id="UP000279760"/>
    </source>
</evidence>
<feature type="transmembrane region" description="Helical" evidence="2">
    <location>
        <begin position="331"/>
        <end position="351"/>
    </location>
</feature>
<evidence type="ECO:0000259" key="3">
    <source>
        <dbReference type="Pfam" id="PF07916"/>
    </source>
</evidence>
<geneLocation type="plasmid" evidence="4">
    <name>unnamed</name>
</geneLocation>
<reference evidence="4 5" key="1">
    <citation type="submission" date="2018-11" db="EMBL/GenBank/DDBJ databases">
        <title>Complete Genome Sequence of Vbrio mediterranei 117-T6: a Potential Pathogen Bacteria Isolated from the Conchocelis of Pyropia.</title>
        <authorList>
            <person name="Liu Q."/>
        </authorList>
    </citation>
    <scope>NUCLEOTIDE SEQUENCE [LARGE SCALE GENOMIC DNA]</scope>
    <source>
        <strain evidence="4 5">117-T6</strain>
        <plasmid evidence="4 5">unnamed</plasmid>
    </source>
</reference>
<name>A0A3G4VLW1_9VIBR</name>
<dbReference type="Pfam" id="PF07916">
    <property type="entry name" value="TraG_N"/>
    <property type="match status" value="1"/>
</dbReference>
<accession>A0A3G4VLW1</accession>
<dbReference type="InterPro" id="IPR012931">
    <property type="entry name" value="TraG_N_Proteobacteria"/>
</dbReference>
<evidence type="ECO:0000256" key="1">
    <source>
        <dbReference type="SAM" id="MobiDB-lite"/>
    </source>
</evidence>
<feature type="transmembrane region" description="Helical" evidence="2">
    <location>
        <begin position="363"/>
        <end position="384"/>
    </location>
</feature>
<keyword evidence="2" id="KW-1133">Transmembrane helix</keyword>
<dbReference type="Proteomes" id="UP000279760">
    <property type="component" value="Plasmid unnamed"/>
</dbReference>
<feature type="compositionally biased region" description="Basic and acidic residues" evidence="1">
    <location>
        <begin position="898"/>
        <end position="918"/>
    </location>
</feature>
<evidence type="ECO:0000256" key="2">
    <source>
        <dbReference type="SAM" id="Phobius"/>
    </source>
</evidence>